<comment type="subcellular location">
    <subcellularLocation>
        <location evidence="1">Membrane</location>
        <topology evidence="1">Multi-pass membrane protein</topology>
    </subcellularLocation>
</comment>
<dbReference type="InterPro" id="IPR003689">
    <property type="entry name" value="ZIP"/>
</dbReference>
<keyword evidence="3 5" id="KW-1133">Transmembrane helix</keyword>
<dbReference type="PANTHER" id="PTHR11040">
    <property type="entry name" value="ZINC/IRON TRANSPORTER"/>
    <property type="match status" value="1"/>
</dbReference>
<evidence type="ECO:0008006" key="8">
    <source>
        <dbReference type="Google" id="ProtNLM"/>
    </source>
</evidence>
<reference evidence="6" key="1">
    <citation type="submission" date="2018-10" db="EMBL/GenBank/DDBJ databases">
        <title>Iterative Subtractive Binning of Freshwater Chronoseries Metagenomes Recovers Nearly Complete Genomes from over Four Hundred Novel Species.</title>
        <authorList>
            <person name="Rodriguez-R L.M."/>
            <person name="Tsementzi D."/>
            <person name="Luo C."/>
            <person name="Konstantinidis K.T."/>
        </authorList>
    </citation>
    <scope>NUCLEOTIDE SEQUENCE</scope>
    <source>
        <strain evidence="6">WB5_2A_028</strain>
    </source>
</reference>
<evidence type="ECO:0000256" key="1">
    <source>
        <dbReference type="ARBA" id="ARBA00004141"/>
    </source>
</evidence>
<comment type="caution">
    <text evidence="6">The sequence shown here is derived from an EMBL/GenBank/DDBJ whole genome shotgun (WGS) entry which is preliminary data.</text>
</comment>
<dbReference type="Pfam" id="PF02535">
    <property type="entry name" value="Zip"/>
    <property type="match status" value="1"/>
</dbReference>
<keyword evidence="2 5" id="KW-0812">Transmembrane</keyword>
<organism evidence="6 7">
    <name type="scientific">Candidatus Fonsibacter lacus</name>
    <dbReference type="NCBI Taxonomy" id="2576439"/>
    <lineage>
        <taxon>Bacteria</taxon>
        <taxon>Pseudomonadati</taxon>
        <taxon>Pseudomonadota</taxon>
        <taxon>Alphaproteobacteria</taxon>
        <taxon>Candidatus Pelagibacterales</taxon>
        <taxon>Candidatus Pelagibacterales incertae sedis</taxon>
        <taxon>Candidatus Fonsibacter</taxon>
    </lineage>
</organism>
<evidence type="ECO:0000256" key="2">
    <source>
        <dbReference type="ARBA" id="ARBA00022692"/>
    </source>
</evidence>
<feature type="transmembrane region" description="Helical" evidence="5">
    <location>
        <begin position="143"/>
        <end position="162"/>
    </location>
</feature>
<dbReference type="PANTHER" id="PTHR11040:SF205">
    <property type="entry name" value="ZINC TRANSPORTER ZUPT"/>
    <property type="match status" value="1"/>
</dbReference>
<feature type="transmembrane region" description="Helical" evidence="5">
    <location>
        <begin position="174"/>
        <end position="194"/>
    </location>
</feature>
<sequence>TLLGWILIALKKNPSERFIAITLLLVAGAMLTVSALSLIPSALDSGLNIMQVLLTTSLGFALVIALSSVKFDKAGAKVNNPVLLITIALSLHNLPEGAAPIGASLVDIQTGLTTSVVLALHNIPEGIAISATALLAGYGRKKALLLTIAATLAEALGAFAVYFSGSLLLSDRSIGLLLSGVAGIMIAICAKELIPYSLKTLGSRRN</sequence>
<accession>A0A965GFK6</accession>
<name>A0A965GFK6_9PROT</name>
<dbReference type="EMBL" id="RFXN01000233">
    <property type="protein sequence ID" value="NBR94625.1"/>
    <property type="molecule type" value="Genomic_DNA"/>
</dbReference>
<evidence type="ECO:0000313" key="6">
    <source>
        <dbReference type="EMBL" id="NBR94625.1"/>
    </source>
</evidence>
<feature type="non-terminal residue" evidence="6">
    <location>
        <position position="1"/>
    </location>
</feature>
<feature type="transmembrane region" description="Helical" evidence="5">
    <location>
        <begin position="49"/>
        <end position="69"/>
    </location>
</feature>
<evidence type="ECO:0000256" key="4">
    <source>
        <dbReference type="ARBA" id="ARBA00023136"/>
    </source>
</evidence>
<gene>
    <name evidence="6" type="ORF">EBT44_07450</name>
</gene>
<dbReference type="GO" id="GO:0016020">
    <property type="term" value="C:membrane"/>
    <property type="evidence" value="ECO:0007669"/>
    <property type="project" value="UniProtKB-SubCell"/>
</dbReference>
<evidence type="ECO:0000256" key="5">
    <source>
        <dbReference type="SAM" id="Phobius"/>
    </source>
</evidence>
<dbReference type="GO" id="GO:0005385">
    <property type="term" value="F:zinc ion transmembrane transporter activity"/>
    <property type="evidence" value="ECO:0007669"/>
    <property type="project" value="TreeGrafter"/>
</dbReference>
<evidence type="ECO:0000313" key="7">
    <source>
        <dbReference type="Proteomes" id="UP000740727"/>
    </source>
</evidence>
<evidence type="ECO:0000256" key="3">
    <source>
        <dbReference type="ARBA" id="ARBA00022989"/>
    </source>
</evidence>
<protein>
    <recommendedName>
        <fullName evidence="8">Zinc transporter ZupT</fullName>
    </recommendedName>
</protein>
<dbReference type="AlphaFoldDB" id="A0A965GFK6"/>
<feature type="transmembrane region" description="Helical" evidence="5">
    <location>
        <begin position="18"/>
        <end position="43"/>
    </location>
</feature>
<proteinExistence type="predicted"/>
<dbReference type="Proteomes" id="UP000740727">
    <property type="component" value="Unassembled WGS sequence"/>
</dbReference>
<keyword evidence="4 5" id="KW-0472">Membrane</keyword>